<evidence type="ECO:0000313" key="4">
    <source>
        <dbReference type="EMBL" id="CED83897.1"/>
    </source>
</evidence>
<proteinExistence type="inferred from homology"/>
<dbReference type="InterPro" id="IPR002164">
    <property type="entry name" value="NAP_family"/>
</dbReference>
<dbReference type="Gene3D" id="1.20.5.1500">
    <property type="match status" value="1"/>
</dbReference>
<name>A0A0F7SP80_PHARH</name>
<dbReference type="Pfam" id="PF00956">
    <property type="entry name" value="NAP"/>
    <property type="match status" value="1"/>
</dbReference>
<dbReference type="SUPFAM" id="SSF143113">
    <property type="entry name" value="NAP-like"/>
    <property type="match status" value="1"/>
</dbReference>
<dbReference type="GO" id="GO:0006334">
    <property type="term" value="P:nucleosome assembly"/>
    <property type="evidence" value="ECO:0007669"/>
    <property type="project" value="InterPro"/>
</dbReference>
<evidence type="ECO:0000256" key="2">
    <source>
        <dbReference type="RuleBase" id="RU003876"/>
    </source>
</evidence>
<evidence type="ECO:0000256" key="1">
    <source>
        <dbReference type="ARBA" id="ARBA00009947"/>
    </source>
</evidence>
<feature type="region of interest" description="Disordered" evidence="3">
    <location>
        <begin position="357"/>
        <end position="400"/>
    </location>
</feature>
<accession>A0A0F7SP80</accession>
<dbReference type="FunFam" id="3.30.1120.90:FF:000003">
    <property type="entry name" value="Nucleosome assembly protein"/>
    <property type="match status" value="1"/>
</dbReference>
<dbReference type="FunFam" id="1.20.5.1500:FF:000001">
    <property type="entry name" value="Nucleosome assembly protein 1-like 1"/>
    <property type="match status" value="1"/>
</dbReference>
<dbReference type="PANTHER" id="PTHR11875">
    <property type="entry name" value="TESTIS-SPECIFIC Y-ENCODED PROTEIN"/>
    <property type="match status" value="1"/>
</dbReference>
<dbReference type="InterPro" id="IPR037231">
    <property type="entry name" value="NAP-like_sf"/>
</dbReference>
<protein>
    <submittedName>
        <fullName evidence="4">Nucleosome assembly protein</fullName>
    </submittedName>
</protein>
<dbReference type="GO" id="GO:0005634">
    <property type="term" value="C:nucleus"/>
    <property type="evidence" value="ECO:0007669"/>
    <property type="project" value="InterPro"/>
</dbReference>
<feature type="compositionally biased region" description="Acidic residues" evidence="3">
    <location>
        <begin position="357"/>
        <end position="380"/>
    </location>
</feature>
<organism evidence="4">
    <name type="scientific">Phaffia rhodozyma</name>
    <name type="common">Yeast</name>
    <name type="synonym">Xanthophyllomyces dendrorhous</name>
    <dbReference type="NCBI Taxonomy" id="264483"/>
    <lineage>
        <taxon>Eukaryota</taxon>
        <taxon>Fungi</taxon>
        <taxon>Dikarya</taxon>
        <taxon>Basidiomycota</taxon>
        <taxon>Agaricomycotina</taxon>
        <taxon>Tremellomycetes</taxon>
        <taxon>Cystofilobasidiales</taxon>
        <taxon>Mrakiaceae</taxon>
        <taxon>Phaffia</taxon>
    </lineage>
</organism>
<evidence type="ECO:0000256" key="3">
    <source>
        <dbReference type="SAM" id="MobiDB-lite"/>
    </source>
</evidence>
<sequence length="400" mass="44852">MDIPSSSGHSAPTPANSFANSTLHTASSTAPGVSNVPEEDESEHTGGNPASLLANNPALLNLMESRAFGGSSNSGFLETLPPAIRKRVEGLKGLQQEHAKVESEFQLEILALEKKFAARYAPIYARRTAIVSGEAEPTDAEVAAGEAVDDDEEEQSASVQEINEDDDKTKGIPDFWLTALKNHIGINELITEQDEDALRSLKNIELKFLEGTKPGFTLVFHFAPNEYFEDSKLEKTYHYQEEVGYEGDLVYDRAEGTDIKWKEDKDLTKKVEIKKQRNKNTNRTRVVKKVIPADSFFNFFKPPTPPSDDTPEEDLNPDELEDLDERLELDYQIGEDLKERIIPRAIDFYTGKAMQEAFDDLDDSDEFDEDDYGDDDEEEEDVRHPVPGSSQQDPQECKQQ</sequence>
<feature type="compositionally biased region" description="Polar residues" evidence="3">
    <location>
        <begin position="1"/>
        <end position="32"/>
    </location>
</feature>
<dbReference type="Gene3D" id="3.30.1120.90">
    <property type="entry name" value="Nucleosome assembly protein"/>
    <property type="match status" value="1"/>
</dbReference>
<dbReference type="AlphaFoldDB" id="A0A0F7SP80"/>
<reference evidence="4" key="1">
    <citation type="submission" date="2014-08" db="EMBL/GenBank/DDBJ databases">
        <authorList>
            <person name="Sharma Rahul"/>
            <person name="Thines Marco"/>
        </authorList>
    </citation>
    <scope>NUCLEOTIDE SEQUENCE</scope>
</reference>
<comment type="similarity">
    <text evidence="1 2">Belongs to the nucleosome assembly protein (NAP) family.</text>
</comment>
<dbReference type="EMBL" id="LN483157">
    <property type="protein sequence ID" value="CED83897.1"/>
    <property type="molecule type" value="Genomic_DNA"/>
</dbReference>
<feature type="region of interest" description="Disordered" evidence="3">
    <location>
        <begin position="135"/>
        <end position="167"/>
    </location>
</feature>
<feature type="region of interest" description="Disordered" evidence="3">
    <location>
        <begin position="1"/>
        <end position="53"/>
    </location>
</feature>